<evidence type="ECO:0000256" key="12">
    <source>
        <dbReference type="ARBA" id="ARBA00022989"/>
    </source>
</evidence>
<dbReference type="InterPro" id="IPR017927">
    <property type="entry name" value="FAD-bd_FR_type"/>
</dbReference>
<keyword evidence="8" id="KW-0547">Nucleotide-binding</keyword>
<evidence type="ECO:0000256" key="1">
    <source>
        <dbReference type="ARBA" id="ARBA00001974"/>
    </source>
</evidence>
<feature type="domain" description="ABC transporter" evidence="19">
    <location>
        <begin position="606"/>
        <end position="839"/>
    </location>
</feature>
<evidence type="ECO:0000256" key="13">
    <source>
        <dbReference type="ARBA" id="ARBA00023136"/>
    </source>
</evidence>
<keyword evidence="7 18" id="KW-0812">Transmembrane</keyword>
<dbReference type="InterPro" id="IPR039261">
    <property type="entry name" value="FNR_nucleotide-bd"/>
</dbReference>
<keyword evidence="10 22" id="KW-0067">ATP-binding</keyword>
<feature type="region of interest" description="Disordered" evidence="17">
    <location>
        <begin position="240"/>
        <end position="272"/>
    </location>
</feature>
<sequence>MGRGFGGAMLRGFGGRDHVATVEQIAHIAPHCVRITMSSPTVFEDVSAGPTAWLRFWFPDPAGGKTEFQRAYTLVWADPDAGRFAVDMVLHEPVGPACAWASSAQPGMTIPVVSLGSTRFEVPEELPAGFLLIGDSASIPAINSIMAVLPPDMDVEVYLERHCDSDELIPLTEHPRRRLHWVTRTDETSLATAIEDRDWSNWLAWAGPEAGALKHVRKRLKDIFGFPKTELKAQAYWTQGREMGSSRDDDAPAPPPEHPTPAPAAAPPAAAKGTWHSQAGKELLAPVKSQLVVAGTLQALLTLLQLAPFVVLVELAQQLLSGADESRVWNTVIVFVVLLTTGTTLGAVLVLWLHVVDLRFSAAVRRRLLDKLARIPLGWFTDRGSGSVKKLIQDDTLSLHYLVTHAICDAVAAVVAPIAVLAYLFSVDWRMALILFLPILVYIVTTWTMVYQSGPKIAEASRWAERMNGESAAFLEGQSVIRVFGGAAASSFRRRLDEYIAFLNEWQRPFIGKKTFMDLVTRPSTFLWLIITTGTWFVVAGWTTPPALLPFLVLGTTFGSRLLGIAYGLGGIREGTQAAKRIAVALDGTELSTRPDTPPSPEAPGVTFNGVSFGYRPGVPVIHDVTLALNPGTVTALVGPSGSGKSTLAALLARFHDVDSGAIRIDGRDIRSLTPDELYTRVGFVFQDVQLVAGTVGDNIALARPDADATEIETAARNAQIHERILRLPDGYDTILGSDSQLSGGEKQRLTIARALLADTPILILDEATAFADPESEYLVQQALSSLIRNRTVLVIAHRLHTITGADQIVVLDHGRIAEAGSHTALLAADGRYRRLWNGRLTGTAASTGGATR</sequence>
<feature type="transmembrane region" description="Helical" evidence="18">
    <location>
        <begin position="548"/>
        <end position="572"/>
    </location>
</feature>
<proteinExistence type="inferred from homology"/>
<keyword evidence="6" id="KW-0285">Flavoprotein</keyword>
<comment type="cofactor">
    <cofactor evidence="1">
        <name>FAD</name>
        <dbReference type="ChEBI" id="CHEBI:57692"/>
    </cofactor>
</comment>
<feature type="transmembrane region" description="Helical" evidence="18">
    <location>
        <begin position="332"/>
        <end position="356"/>
    </location>
</feature>
<keyword evidence="3" id="KW-0813">Transport</keyword>
<feature type="transmembrane region" description="Helical" evidence="18">
    <location>
        <begin position="525"/>
        <end position="542"/>
    </location>
</feature>
<feature type="compositionally biased region" description="Pro residues" evidence="17">
    <location>
        <begin position="252"/>
        <end position="266"/>
    </location>
</feature>
<dbReference type="SUPFAM" id="SSF90123">
    <property type="entry name" value="ABC transporter transmembrane region"/>
    <property type="match status" value="1"/>
</dbReference>
<dbReference type="InterPro" id="IPR017871">
    <property type="entry name" value="ABC_transporter-like_CS"/>
</dbReference>
<dbReference type="SMART" id="SM00382">
    <property type="entry name" value="AAA"/>
    <property type="match status" value="1"/>
</dbReference>
<keyword evidence="11" id="KW-1278">Translocase</keyword>
<protein>
    <recommendedName>
        <fullName evidence="16">Mycobactin import ATP-binding/permease protein IrtA</fullName>
    </recommendedName>
</protein>
<keyword evidence="9" id="KW-0274">FAD</keyword>
<evidence type="ECO:0000256" key="5">
    <source>
        <dbReference type="ARBA" id="ARBA00022519"/>
    </source>
</evidence>
<evidence type="ECO:0000256" key="8">
    <source>
        <dbReference type="ARBA" id="ARBA00022741"/>
    </source>
</evidence>
<evidence type="ECO:0000256" key="18">
    <source>
        <dbReference type="SAM" id="Phobius"/>
    </source>
</evidence>
<evidence type="ECO:0000256" key="3">
    <source>
        <dbReference type="ARBA" id="ARBA00022448"/>
    </source>
</evidence>
<evidence type="ECO:0000313" key="22">
    <source>
        <dbReference type="EMBL" id="MCX2938469.1"/>
    </source>
</evidence>
<dbReference type="PROSITE" id="PS50893">
    <property type="entry name" value="ABC_TRANSPORTER_2"/>
    <property type="match status" value="1"/>
</dbReference>
<comment type="subcellular location">
    <subcellularLocation>
        <location evidence="2">Cell inner membrane</location>
        <topology evidence="2">Multi-pass membrane protein</topology>
    </subcellularLocation>
</comment>
<gene>
    <name evidence="22" type="ORF">ORI27_17335</name>
</gene>
<evidence type="ECO:0000259" key="19">
    <source>
        <dbReference type="PROSITE" id="PS50893"/>
    </source>
</evidence>
<dbReference type="InterPro" id="IPR003439">
    <property type="entry name" value="ABC_transporter-like_ATP-bd"/>
</dbReference>
<comment type="caution">
    <text evidence="22">The sequence shown here is derived from an EMBL/GenBank/DDBJ whole genome shotgun (WGS) entry which is preliminary data.</text>
</comment>
<evidence type="ECO:0000256" key="14">
    <source>
        <dbReference type="ARBA" id="ARBA00023455"/>
    </source>
</evidence>
<dbReference type="SUPFAM" id="SSF52540">
    <property type="entry name" value="P-loop containing nucleoside triphosphate hydrolases"/>
    <property type="match status" value="1"/>
</dbReference>
<organism evidence="22 23">
    <name type="scientific">Mycobacterium pinniadriaticum</name>
    <dbReference type="NCBI Taxonomy" id="2994102"/>
    <lineage>
        <taxon>Bacteria</taxon>
        <taxon>Bacillati</taxon>
        <taxon>Actinomycetota</taxon>
        <taxon>Actinomycetes</taxon>
        <taxon>Mycobacteriales</taxon>
        <taxon>Mycobacteriaceae</taxon>
        <taxon>Mycobacterium</taxon>
    </lineage>
</organism>
<keyword evidence="4" id="KW-1003">Cell membrane</keyword>
<evidence type="ECO:0000256" key="11">
    <source>
        <dbReference type="ARBA" id="ARBA00022967"/>
    </source>
</evidence>
<feature type="domain" description="FAD-binding FR-type" evidence="21">
    <location>
        <begin position="15"/>
        <end position="123"/>
    </location>
</feature>
<dbReference type="InterPro" id="IPR039421">
    <property type="entry name" value="Type_1_exporter"/>
</dbReference>
<evidence type="ECO:0000256" key="16">
    <source>
        <dbReference type="ARBA" id="ARBA00023488"/>
    </source>
</evidence>
<evidence type="ECO:0000313" key="23">
    <source>
        <dbReference type="Proteomes" id="UP001300745"/>
    </source>
</evidence>
<feature type="transmembrane region" description="Helical" evidence="18">
    <location>
        <begin position="291"/>
        <end position="312"/>
    </location>
</feature>
<dbReference type="Gene3D" id="3.40.50.300">
    <property type="entry name" value="P-loop containing nucleotide triphosphate hydrolases"/>
    <property type="match status" value="1"/>
</dbReference>
<evidence type="ECO:0000256" key="7">
    <source>
        <dbReference type="ARBA" id="ARBA00022692"/>
    </source>
</evidence>
<keyword evidence="12 18" id="KW-1133">Transmembrane helix</keyword>
<dbReference type="EMBL" id="JAPJDO010000014">
    <property type="protein sequence ID" value="MCX2938469.1"/>
    <property type="molecule type" value="Genomic_DNA"/>
</dbReference>
<accession>A0ABT3SH36</accession>
<evidence type="ECO:0000256" key="15">
    <source>
        <dbReference type="ARBA" id="ARBA00023467"/>
    </source>
</evidence>
<dbReference type="InterPro" id="IPR007037">
    <property type="entry name" value="SIP_rossman_dom"/>
</dbReference>
<feature type="transmembrane region" description="Helical" evidence="18">
    <location>
        <begin position="431"/>
        <end position="451"/>
    </location>
</feature>
<evidence type="ECO:0000256" key="9">
    <source>
        <dbReference type="ARBA" id="ARBA00022827"/>
    </source>
</evidence>
<dbReference type="InterPro" id="IPR036640">
    <property type="entry name" value="ABC1_TM_sf"/>
</dbReference>
<name>A0ABT3SH36_9MYCO</name>
<dbReference type="Pfam" id="PF00664">
    <property type="entry name" value="ABC_membrane"/>
    <property type="match status" value="1"/>
</dbReference>
<keyword evidence="23" id="KW-1185">Reference proteome</keyword>
<dbReference type="Proteomes" id="UP001300745">
    <property type="component" value="Unassembled WGS sequence"/>
</dbReference>
<dbReference type="Gene3D" id="2.40.30.10">
    <property type="entry name" value="Translation factors"/>
    <property type="match status" value="1"/>
</dbReference>
<dbReference type="InterPro" id="IPR017938">
    <property type="entry name" value="Riboflavin_synthase-like_b-brl"/>
</dbReference>
<evidence type="ECO:0000256" key="17">
    <source>
        <dbReference type="SAM" id="MobiDB-lite"/>
    </source>
</evidence>
<evidence type="ECO:0000259" key="20">
    <source>
        <dbReference type="PROSITE" id="PS50929"/>
    </source>
</evidence>
<dbReference type="PANTHER" id="PTHR24221">
    <property type="entry name" value="ATP-BINDING CASSETTE SUB-FAMILY B"/>
    <property type="match status" value="1"/>
</dbReference>
<evidence type="ECO:0000256" key="2">
    <source>
        <dbReference type="ARBA" id="ARBA00004429"/>
    </source>
</evidence>
<dbReference type="RefSeq" id="WP_265998207.1">
    <property type="nucleotide sequence ID" value="NZ_JAPJDN010000014.1"/>
</dbReference>
<evidence type="ECO:0000259" key="21">
    <source>
        <dbReference type="PROSITE" id="PS51384"/>
    </source>
</evidence>
<evidence type="ECO:0000256" key="6">
    <source>
        <dbReference type="ARBA" id="ARBA00022630"/>
    </source>
</evidence>
<dbReference type="CDD" id="cd06193">
    <property type="entry name" value="siderophore_interacting"/>
    <property type="match status" value="1"/>
</dbReference>
<keyword evidence="13 18" id="KW-0472">Membrane</keyword>
<feature type="domain" description="ABC transmembrane type-1" evidence="20">
    <location>
        <begin position="292"/>
        <end position="574"/>
    </location>
</feature>
<comment type="subunit">
    <text evidence="15">Forms a heterodimer with IrtB.</text>
</comment>
<dbReference type="InterPro" id="IPR027417">
    <property type="entry name" value="P-loop_NTPase"/>
</dbReference>
<dbReference type="PANTHER" id="PTHR24221:SF654">
    <property type="entry name" value="ATP-BINDING CASSETTE SUB-FAMILY B MEMBER 6"/>
    <property type="match status" value="1"/>
</dbReference>
<feature type="transmembrane region" description="Helical" evidence="18">
    <location>
        <begin position="399"/>
        <end position="425"/>
    </location>
</feature>
<dbReference type="Pfam" id="PF04954">
    <property type="entry name" value="SIP"/>
    <property type="match status" value="1"/>
</dbReference>
<dbReference type="Gene3D" id="3.40.50.80">
    <property type="entry name" value="Nucleotide-binding domain of ferredoxin-NADP reductase (FNR) module"/>
    <property type="match status" value="1"/>
</dbReference>
<dbReference type="Gene3D" id="1.20.1560.10">
    <property type="entry name" value="ABC transporter type 1, transmembrane domain"/>
    <property type="match status" value="1"/>
</dbReference>
<dbReference type="PROSITE" id="PS50929">
    <property type="entry name" value="ABC_TM1F"/>
    <property type="match status" value="1"/>
</dbReference>
<dbReference type="InterPro" id="IPR011527">
    <property type="entry name" value="ABC1_TM_dom"/>
</dbReference>
<dbReference type="GO" id="GO:0005524">
    <property type="term" value="F:ATP binding"/>
    <property type="evidence" value="ECO:0007669"/>
    <property type="project" value="UniProtKB-KW"/>
</dbReference>
<dbReference type="PROSITE" id="PS00211">
    <property type="entry name" value="ABC_TRANSPORTER_1"/>
    <property type="match status" value="1"/>
</dbReference>
<dbReference type="PROSITE" id="PS51384">
    <property type="entry name" value="FAD_FR"/>
    <property type="match status" value="1"/>
</dbReference>
<reference evidence="22 23" key="1">
    <citation type="submission" date="2022-11" db="EMBL/GenBank/DDBJ databases">
        <title>Mycobacterium sp. nov.</title>
        <authorList>
            <person name="Papic B."/>
            <person name="Spicic S."/>
            <person name="Duvnjak S."/>
        </authorList>
    </citation>
    <scope>NUCLEOTIDE SEQUENCE [LARGE SCALE GENOMIC DNA]</scope>
    <source>
        <strain evidence="22 23">CVI_P4</strain>
    </source>
</reference>
<dbReference type="InterPro" id="IPR003593">
    <property type="entry name" value="AAA+_ATPase"/>
</dbReference>
<dbReference type="SUPFAM" id="SSF63380">
    <property type="entry name" value="Riboflavin synthase domain-like"/>
    <property type="match status" value="1"/>
</dbReference>
<evidence type="ECO:0000256" key="10">
    <source>
        <dbReference type="ARBA" id="ARBA00022840"/>
    </source>
</evidence>
<dbReference type="InterPro" id="IPR013113">
    <property type="entry name" value="SIP_FAD-bd"/>
</dbReference>
<dbReference type="Pfam" id="PF00005">
    <property type="entry name" value="ABC_tran"/>
    <property type="match status" value="1"/>
</dbReference>
<comment type="similarity">
    <text evidence="14">Belongs to the ABC transporter superfamily. Siderophore-Fe(3+) uptake transporter (SIUT) (TC 3.A.1.21) family.</text>
</comment>
<dbReference type="Pfam" id="PF08021">
    <property type="entry name" value="FAD_binding_9"/>
    <property type="match status" value="1"/>
</dbReference>
<keyword evidence="5" id="KW-0997">Cell inner membrane</keyword>
<evidence type="ECO:0000256" key="4">
    <source>
        <dbReference type="ARBA" id="ARBA00022475"/>
    </source>
</evidence>